<protein>
    <submittedName>
        <fullName evidence="2">Uncharacterized protein</fullName>
    </submittedName>
</protein>
<reference evidence="2" key="1">
    <citation type="journal article" date="2014" name="Genome Announc.">
        <title>De novo whole-genome sequence and genome annotation of Lichtheimia ramosa.</title>
        <authorList>
            <person name="Linde J."/>
            <person name="Schwartze V."/>
            <person name="Binder U."/>
            <person name="Lass-Florl C."/>
            <person name="Voigt K."/>
            <person name="Horn F."/>
        </authorList>
    </citation>
    <scope>NUCLEOTIDE SEQUENCE</scope>
    <source>
        <strain evidence="2">JMRC FSU:6197</strain>
    </source>
</reference>
<dbReference type="OrthoDB" id="206700at2759"/>
<feature type="region of interest" description="Disordered" evidence="1">
    <location>
        <begin position="63"/>
        <end position="92"/>
    </location>
</feature>
<sequence>MTKSKNVNLDFKKTIQISDALKANDVSMLKQLGRAPGGFINNDIRYKVWPRLLLSSADDNDVHDRASYGGKENGIFPEQNDENRKQAHGVTTESDIYKQMIQALNIR</sequence>
<gene>
    <name evidence="2" type="ORF">LRAMOSA01019</name>
</gene>
<evidence type="ECO:0000256" key="1">
    <source>
        <dbReference type="SAM" id="MobiDB-lite"/>
    </source>
</evidence>
<accession>A0A077W8C7</accession>
<organism evidence="2">
    <name type="scientific">Lichtheimia ramosa</name>
    <dbReference type="NCBI Taxonomy" id="688394"/>
    <lineage>
        <taxon>Eukaryota</taxon>
        <taxon>Fungi</taxon>
        <taxon>Fungi incertae sedis</taxon>
        <taxon>Mucoromycota</taxon>
        <taxon>Mucoromycotina</taxon>
        <taxon>Mucoromycetes</taxon>
        <taxon>Mucorales</taxon>
        <taxon>Lichtheimiaceae</taxon>
        <taxon>Lichtheimia</taxon>
    </lineage>
</organism>
<evidence type="ECO:0000313" key="2">
    <source>
        <dbReference type="EMBL" id="CDS03617.1"/>
    </source>
</evidence>
<dbReference type="Gene3D" id="1.10.8.1310">
    <property type="match status" value="1"/>
</dbReference>
<dbReference type="EMBL" id="LK023313">
    <property type="protein sequence ID" value="CDS03617.1"/>
    <property type="molecule type" value="Genomic_DNA"/>
</dbReference>
<dbReference type="AlphaFoldDB" id="A0A077W8C7"/>
<proteinExistence type="predicted"/>
<name>A0A077W8C7_9FUNG</name>